<keyword evidence="1" id="KW-1015">Disulfide bond</keyword>
<evidence type="ECO:0000313" key="2">
    <source>
        <dbReference type="EMBL" id="MPD02715.1"/>
    </source>
</evidence>
<dbReference type="Gene3D" id="2.10.10.10">
    <property type="entry name" value="Fibronectin, type II, collagen-binding"/>
    <property type="match status" value="1"/>
</dbReference>
<sequence length="97" mass="11109">MVASIEVIGRMNEWISPTSPPKIDKLALPRQLHMFIIFYPAVKATNDKKCIMPFELGGDKYEECVELNSGDWCLVPDDDEYSGLKWSEEACDECMFK</sequence>
<protein>
    <recommendedName>
        <fullName evidence="4">Fibronectin type-II domain-containing protein</fullName>
    </recommendedName>
</protein>
<name>A0A5B7KDW8_PORTR</name>
<gene>
    <name evidence="2" type="ORF">E2C01_098313</name>
</gene>
<reference evidence="2 3" key="1">
    <citation type="submission" date="2019-05" db="EMBL/GenBank/DDBJ databases">
        <title>Another draft genome of Portunus trituberculatus and its Hox gene families provides insights of decapod evolution.</title>
        <authorList>
            <person name="Jeong J.-H."/>
            <person name="Song I."/>
            <person name="Kim S."/>
            <person name="Choi T."/>
            <person name="Kim D."/>
            <person name="Ryu S."/>
            <person name="Kim W."/>
        </authorList>
    </citation>
    <scope>NUCLEOTIDE SEQUENCE [LARGE SCALE GENOMIC DNA]</scope>
    <source>
        <tissue evidence="2">Muscle</tissue>
    </source>
</reference>
<evidence type="ECO:0008006" key="4">
    <source>
        <dbReference type="Google" id="ProtNLM"/>
    </source>
</evidence>
<dbReference type="Proteomes" id="UP000324222">
    <property type="component" value="Unassembled WGS sequence"/>
</dbReference>
<keyword evidence="3" id="KW-1185">Reference proteome</keyword>
<accession>A0A5B7KDW8</accession>
<proteinExistence type="predicted"/>
<dbReference type="EMBL" id="VSRR010132797">
    <property type="protein sequence ID" value="MPD02715.1"/>
    <property type="molecule type" value="Genomic_DNA"/>
</dbReference>
<comment type="caution">
    <text evidence="2">The sequence shown here is derived from an EMBL/GenBank/DDBJ whole genome shotgun (WGS) entry which is preliminary data.</text>
</comment>
<dbReference type="InterPro" id="IPR036943">
    <property type="entry name" value="FN_type2_sf"/>
</dbReference>
<evidence type="ECO:0000256" key="1">
    <source>
        <dbReference type="ARBA" id="ARBA00023157"/>
    </source>
</evidence>
<organism evidence="2 3">
    <name type="scientific">Portunus trituberculatus</name>
    <name type="common">Swimming crab</name>
    <name type="synonym">Neptunus trituberculatus</name>
    <dbReference type="NCBI Taxonomy" id="210409"/>
    <lineage>
        <taxon>Eukaryota</taxon>
        <taxon>Metazoa</taxon>
        <taxon>Ecdysozoa</taxon>
        <taxon>Arthropoda</taxon>
        <taxon>Crustacea</taxon>
        <taxon>Multicrustacea</taxon>
        <taxon>Malacostraca</taxon>
        <taxon>Eumalacostraca</taxon>
        <taxon>Eucarida</taxon>
        <taxon>Decapoda</taxon>
        <taxon>Pleocyemata</taxon>
        <taxon>Brachyura</taxon>
        <taxon>Eubrachyura</taxon>
        <taxon>Portunoidea</taxon>
        <taxon>Portunidae</taxon>
        <taxon>Portuninae</taxon>
        <taxon>Portunus</taxon>
    </lineage>
</organism>
<dbReference type="InterPro" id="IPR013806">
    <property type="entry name" value="Kringle-like"/>
</dbReference>
<evidence type="ECO:0000313" key="3">
    <source>
        <dbReference type="Proteomes" id="UP000324222"/>
    </source>
</evidence>
<dbReference type="SUPFAM" id="SSF57440">
    <property type="entry name" value="Kringle-like"/>
    <property type="match status" value="1"/>
</dbReference>
<dbReference type="AlphaFoldDB" id="A0A5B7KDW8"/>